<dbReference type="Pfam" id="PF01564">
    <property type="entry name" value="Spermine_synth"/>
    <property type="match status" value="1"/>
</dbReference>
<dbReference type="OrthoDB" id="38125at2759"/>
<organism evidence="6 7">
    <name type="scientific">Dinoponera quadriceps</name>
    <name type="common">South American ant</name>
    <dbReference type="NCBI Taxonomy" id="609295"/>
    <lineage>
        <taxon>Eukaryota</taxon>
        <taxon>Metazoa</taxon>
        <taxon>Ecdysozoa</taxon>
        <taxon>Arthropoda</taxon>
        <taxon>Hexapoda</taxon>
        <taxon>Insecta</taxon>
        <taxon>Pterygota</taxon>
        <taxon>Neoptera</taxon>
        <taxon>Endopterygota</taxon>
        <taxon>Hymenoptera</taxon>
        <taxon>Apocrita</taxon>
        <taxon>Aculeata</taxon>
        <taxon>Formicoidea</taxon>
        <taxon>Formicidae</taxon>
        <taxon>Ponerinae</taxon>
        <taxon>Ponerini</taxon>
        <taxon>Dinoponera</taxon>
    </lineage>
</organism>
<dbReference type="PROSITE" id="PS01330">
    <property type="entry name" value="PABS_1"/>
    <property type="match status" value="1"/>
</dbReference>
<dbReference type="GeneID" id="106744548"/>
<evidence type="ECO:0000256" key="1">
    <source>
        <dbReference type="ARBA" id="ARBA00007867"/>
    </source>
</evidence>
<evidence type="ECO:0000313" key="7">
    <source>
        <dbReference type="RefSeq" id="XP_014474912.1"/>
    </source>
</evidence>
<dbReference type="InterPro" id="IPR001045">
    <property type="entry name" value="Spermi_synthase"/>
</dbReference>
<dbReference type="HAMAP" id="MF_00198">
    <property type="entry name" value="Spermidine_synth"/>
    <property type="match status" value="1"/>
</dbReference>
<protein>
    <submittedName>
        <fullName evidence="7 8">Spermidine synthase isoform X1</fullName>
    </submittedName>
</protein>
<dbReference type="AlphaFoldDB" id="A0A6P3X9I3"/>
<keyword evidence="3" id="KW-0620">Polyamine biosynthesis</keyword>
<dbReference type="Gene3D" id="2.30.140.10">
    <property type="entry name" value="Spermidine synthase, tetramerisation domain"/>
    <property type="match status" value="1"/>
</dbReference>
<dbReference type="GO" id="GO:0005829">
    <property type="term" value="C:cytosol"/>
    <property type="evidence" value="ECO:0007669"/>
    <property type="project" value="TreeGrafter"/>
</dbReference>
<keyword evidence="6" id="KW-1185">Reference proteome</keyword>
<evidence type="ECO:0000256" key="3">
    <source>
        <dbReference type="PROSITE-ProRule" id="PRU00354"/>
    </source>
</evidence>
<dbReference type="GO" id="GO:0004766">
    <property type="term" value="F:spermidine synthase activity"/>
    <property type="evidence" value="ECO:0007669"/>
    <property type="project" value="TreeGrafter"/>
</dbReference>
<dbReference type="InterPro" id="IPR035246">
    <property type="entry name" value="Spermidine_synt_N"/>
</dbReference>
<dbReference type="KEGG" id="dqu:106744548"/>
<dbReference type="GO" id="GO:0008295">
    <property type="term" value="P:spermidine biosynthetic process"/>
    <property type="evidence" value="ECO:0007669"/>
    <property type="project" value="TreeGrafter"/>
</dbReference>
<dbReference type="InterPro" id="IPR030374">
    <property type="entry name" value="PABS"/>
</dbReference>
<evidence type="ECO:0000313" key="6">
    <source>
        <dbReference type="Proteomes" id="UP000515204"/>
    </source>
</evidence>
<dbReference type="InterPro" id="IPR037163">
    <property type="entry name" value="Spermidine_synt_N_sf"/>
</dbReference>
<dbReference type="NCBIfam" id="TIGR00417">
    <property type="entry name" value="speE"/>
    <property type="match status" value="1"/>
</dbReference>
<dbReference type="CTD" id="41167"/>
<keyword evidence="2 3" id="KW-0808">Transferase</keyword>
<feature type="active site" description="Proton acceptor" evidence="3">
    <location>
        <position position="161"/>
    </location>
</feature>
<comment type="similarity">
    <text evidence="1 4">Belongs to the spermidine/spermine synthase family.</text>
</comment>
<name>A0A6P3X9I3_DINQU</name>
<feature type="domain" description="PABS" evidence="5">
    <location>
        <begin position="6"/>
        <end position="241"/>
    </location>
</feature>
<dbReference type="RefSeq" id="XP_014474912.1">
    <property type="nucleotide sequence ID" value="XM_014619426.1"/>
</dbReference>
<accession>A0A6P3X9I3</accession>
<dbReference type="CDD" id="cd02440">
    <property type="entry name" value="AdoMet_MTases"/>
    <property type="match status" value="1"/>
</dbReference>
<dbReference type="InterPro" id="IPR030373">
    <property type="entry name" value="PABS_CS"/>
</dbReference>
<evidence type="ECO:0000256" key="4">
    <source>
        <dbReference type="RuleBase" id="RU003836"/>
    </source>
</evidence>
<dbReference type="Gene3D" id="3.40.50.150">
    <property type="entry name" value="Vaccinia Virus protein VP39"/>
    <property type="match status" value="2"/>
</dbReference>
<dbReference type="PROSITE" id="PS51006">
    <property type="entry name" value="PABS_2"/>
    <property type="match status" value="1"/>
</dbReference>
<evidence type="ECO:0000313" key="8">
    <source>
        <dbReference type="RefSeq" id="XP_014474913.1"/>
    </source>
</evidence>
<reference evidence="7 8" key="1">
    <citation type="submission" date="2025-04" db="UniProtKB">
        <authorList>
            <consortium name="RefSeq"/>
        </authorList>
    </citation>
    <scope>IDENTIFICATION</scope>
</reference>
<evidence type="ECO:0000259" key="5">
    <source>
        <dbReference type="PROSITE" id="PS51006"/>
    </source>
</evidence>
<dbReference type="Pfam" id="PF17284">
    <property type="entry name" value="Spermine_synt_N"/>
    <property type="match status" value="1"/>
</dbReference>
<dbReference type="InterPro" id="IPR029063">
    <property type="entry name" value="SAM-dependent_MTases_sf"/>
</dbReference>
<dbReference type="FunFam" id="3.40.50.150:FF:000013">
    <property type="entry name" value="Spermidine synthase"/>
    <property type="match status" value="1"/>
</dbReference>
<evidence type="ECO:0000256" key="2">
    <source>
        <dbReference type="ARBA" id="ARBA00022679"/>
    </source>
</evidence>
<dbReference type="PANTHER" id="PTHR11558">
    <property type="entry name" value="SPERMIDINE/SPERMINE SYNTHASE"/>
    <property type="match status" value="1"/>
</dbReference>
<dbReference type="PANTHER" id="PTHR11558:SF11">
    <property type="entry name" value="SPERMIDINE SYNTHASE"/>
    <property type="match status" value="1"/>
</dbReference>
<dbReference type="SUPFAM" id="SSF53335">
    <property type="entry name" value="S-adenosyl-L-methionine-dependent methyltransferases"/>
    <property type="match status" value="1"/>
</dbReference>
<dbReference type="NCBIfam" id="NF002010">
    <property type="entry name" value="PRK00811.1"/>
    <property type="match status" value="1"/>
</dbReference>
<gene>
    <name evidence="7 8" type="primary">LOC106744548</name>
</gene>
<proteinExistence type="inferred from homology"/>
<sequence>MNAIRPGWFSEVDDLWPGVSLSLQVEEVLHQESSGMQEILVVKTKSHGRALILDSIIQCTDKDEFSYHEMLSFLPLCSHSEPTNVLIIGGGDGGMVREVLKHPDVERVTLVEIDERVIEVSKKYLPHLSSSLQDPKVSIVIEDGFEFLERHVGEFDVIITDSSDPKGPALCLFEKPYYELLAAALKPGGIIASQATTVWDCLPQVERTYKHCKAVFPVTAYAVTSVPTYPSGQIGFLMGALDSVSIGLRVCLIHNSIFKFTSLLNYITDAITLSFTEIGKLRPYFHAPFMCDRDFNGNAAFFFQQTNLSQPVRVFSEEDLDRMELKYYNDKVHRAAFVLPRFVEKALATHTPSSSTGDDLVHHN</sequence>
<dbReference type="RefSeq" id="XP_014474913.1">
    <property type="nucleotide sequence ID" value="XM_014619427.1"/>
</dbReference>
<dbReference type="Proteomes" id="UP000515204">
    <property type="component" value="Unplaced"/>
</dbReference>